<reference evidence="3 4" key="1">
    <citation type="submission" date="2020-07" db="EMBL/GenBank/DDBJ databases">
        <authorList>
            <person name="Zhuang K."/>
            <person name="Ran Y."/>
        </authorList>
    </citation>
    <scope>NUCLEOTIDE SEQUENCE [LARGE SCALE GENOMIC DNA]</scope>
    <source>
        <strain evidence="3 4">WCH-YHL-001</strain>
    </source>
</reference>
<dbReference type="Gene3D" id="3.40.50.12370">
    <property type="match status" value="1"/>
</dbReference>
<evidence type="ECO:0000313" key="3">
    <source>
        <dbReference type="EMBL" id="QLY28569.1"/>
    </source>
</evidence>
<gene>
    <name evidence="3" type="ORF">H0264_24880</name>
</gene>
<dbReference type="InterPro" id="IPR006016">
    <property type="entry name" value="UspA"/>
</dbReference>
<proteinExistence type="inferred from homology"/>
<accession>A0A7D6ZTX0</accession>
<dbReference type="Pfam" id="PF00582">
    <property type="entry name" value="Usp"/>
    <property type="match status" value="1"/>
</dbReference>
<comment type="similarity">
    <text evidence="1">Belongs to the universal stress protein A family.</text>
</comment>
<dbReference type="EMBL" id="CP059399">
    <property type="protein sequence ID" value="QLY28569.1"/>
    <property type="molecule type" value="Genomic_DNA"/>
</dbReference>
<dbReference type="KEGG" id="nhu:H0264_24880"/>
<dbReference type="RefSeq" id="WP_181579775.1">
    <property type="nucleotide sequence ID" value="NZ_CP059399.1"/>
</dbReference>
<dbReference type="PANTHER" id="PTHR46268:SF6">
    <property type="entry name" value="UNIVERSAL STRESS PROTEIN UP12"/>
    <property type="match status" value="1"/>
</dbReference>
<dbReference type="CDD" id="cd00293">
    <property type="entry name" value="USP-like"/>
    <property type="match status" value="1"/>
</dbReference>
<keyword evidence="4" id="KW-1185">Reference proteome</keyword>
<protein>
    <submittedName>
        <fullName evidence="3">Universal stress protein</fullName>
    </submittedName>
</protein>
<evidence type="ECO:0000256" key="1">
    <source>
        <dbReference type="ARBA" id="ARBA00008791"/>
    </source>
</evidence>
<evidence type="ECO:0000259" key="2">
    <source>
        <dbReference type="Pfam" id="PF00582"/>
    </source>
</evidence>
<dbReference type="PANTHER" id="PTHR46268">
    <property type="entry name" value="STRESS RESPONSE PROTEIN NHAX"/>
    <property type="match status" value="1"/>
</dbReference>
<feature type="domain" description="UspA" evidence="2">
    <location>
        <begin position="83"/>
        <end position="211"/>
    </location>
</feature>
<name>A0A7D6ZTX0_9NOCA</name>
<dbReference type="SUPFAM" id="SSF52402">
    <property type="entry name" value="Adenine nucleotide alpha hydrolases-like"/>
    <property type="match status" value="1"/>
</dbReference>
<sequence>MSEILVRPSPPASAIAGALGAVLAAESRVLAATVSDAEFLLALNDPGVLLGVAELDGGWRIVEQASKPVVFVRADTRLHSVIDQVLVPLDGTTETANAVAETVRLFRAAGVEIIVLHVFDSATTPSYWDQAAHARAEWQEEFVSRYCAPYFDTVPPEVTLCSGGPGENVVEVADKSADLIILGWSRTLLPGRARTVRTALAEASVPVMLVPTVTT</sequence>
<organism evidence="3 4">
    <name type="scientific">Nocardia huaxiensis</name>
    <dbReference type="NCBI Taxonomy" id="2755382"/>
    <lineage>
        <taxon>Bacteria</taxon>
        <taxon>Bacillati</taxon>
        <taxon>Actinomycetota</taxon>
        <taxon>Actinomycetes</taxon>
        <taxon>Mycobacteriales</taxon>
        <taxon>Nocardiaceae</taxon>
        <taxon>Nocardia</taxon>
    </lineage>
</organism>
<dbReference type="AlphaFoldDB" id="A0A7D6ZTX0"/>
<evidence type="ECO:0000313" key="4">
    <source>
        <dbReference type="Proteomes" id="UP000515512"/>
    </source>
</evidence>
<dbReference type="Proteomes" id="UP000515512">
    <property type="component" value="Chromosome"/>
</dbReference>